<evidence type="ECO:0000256" key="1">
    <source>
        <dbReference type="SAM" id="MobiDB-lite"/>
    </source>
</evidence>
<proteinExistence type="predicted"/>
<dbReference type="PATRIC" id="fig|231023.4.peg.1717"/>
<organism evidence="2 3">
    <name type="scientific">Pseudomonas putida ND6</name>
    <dbReference type="NCBI Taxonomy" id="231023"/>
    <lineage>
        <taxon>Bacteria</taxon>
        <taxon>Pseudomonadati</taxon>
        <taxon>Pseudomonadota</taxon>
        <taxon>Gammaproteobacteria</taxon>
        <taxon>Pseudomonadales</taxon>
        <taxon>Pseudomonadaceae</taxon>
        <taxon>Pseudomonas</taxon>
    </lineage>
</organism>
<feature type="region of interest" description="Disordered" evidence="1">
    <location>
        <begin position="1"/>
        <end position="41"/>
    </location>
</feature>
<reference evidence="2 3" key="1">
    <citation type="journal article" date="2012" name="J. Bacteriol.">
        <title>Complete Genome Sequence of the Naphthalene-Degrading Pseudomonas putida Strain ND6.</title>
        <authorList>
            <person name="Li S."/>
            <person name="Zhao H."/>
            <person name="Li Y."/>
            <person name="Niu S."/>
            <person name="Cai B."/>
        </authorList>
    </citation>
    <scope>NUCLEOTIDE SEQUENCE [LARGE SCALE GENOMIC DNA]</scope>
    <source>
        <strain evidence="2 3">ND6</strain>
    </source>
</reference>
<dbReference type="AlphaFoldDB" id="I3UT88"/>
<sequence length="41" mass="4005">MPVEALAAGATSPPTASDSPASETASTLAPEADQLHLAQSL</sequence>
<dbReference type="KEGG" id="ppi:YSA_03598"/>
<feature type="compositionally biased region" description="Low complexity" evidence="1">
    <location>
        <begin position="1"/>
        <end position="27"/>
    </location>
</feature>
<dbReference type="HOGENOM" id="CLU_3275386_0_0_6"/>
<dbReference type="Proteomes" id="UP000005268">
    <property type="component" value="Chromosome"/>
</dbReference>
<name>I3UT88_PSEPU</name>
<gene>
    <name evidence="2" type="ORF">YSA_03598</name>
</gene>
<protein>
    <submittedName>
        <fullName evidence="2">Uncharacterized protein</fullName>
    </submittedName>
</protein>
<dbReference type="EMBL" id="CP003588">
    <property type="protein sequence ID" value="AFK68709.1"/>
    <property type="molecule type" value="Genomic_DNA"/>
</dbReference>
<accession>I3UT88</accession>
<evidence type="ECO:0000313" key="2">
    <source>
        <dbReference type="EMBL" id="AFK68709.1"/>
    </source>
</evidence>
<evidence type="ECO:0000313" key="3">
    <source>
        <dbReference type="Proteomes" id="UP000005268"/>
    </source>
</evidence>